<protein>
    <submittedName>
        <fullName evidence="4">GNAT family N-acetyltransferase</fullName>
        <ecNumber evidence="4">2.3.1.-</ecNumber>
    </submittedName>
</protein>
<dbReference type="Gene3D" id="3.40.630.30">
    <property type="match status" value="1"/>
</dbReference>
<dbReference type="Pfam" id="PF13336">
    <property type="entry name" value="AcetylCoA_hyd_C"/>
    <property type="match status" value="1"/>
</dbReference>
<evidence type="ECO:0000256" key="2">
    <source>
        <dbReference type="ARBA" id="ARBA00022679"/>
    </source>
</evidence>
<dbReference type="SUPFAM" id="SSF55729">
    <property type="entry name" value="Acyl-CoA N-acyltransferases (Nat)"/>
    <property type="match status" value="1"/>
</dbReference>
<dbReference type="Pfam" id="PF00583">
    <property type="entry name" value="Acetyltransf_1"/>
    <property type="match status" value="1"/>
</dbReference>
<evidence type="ECO:0000256" key="1">
    <source>
        <dbReference type="ARBA" id="ARBA00009632"/>
    </source>
</evidence>
<dbReference type="InterPro" id="IPR003702">
    <property type="entry name" value="ActCoA_hydro_N"/>
</dbReference>
<dbReference type="Gene3D" id="3.30.750.70">
    <property type="entry name" value="4-hydroxybutyrate coenzyme like domains"/>
    <property type="match status" value="1"/>
</dbReference>
<dbReference type="GO" id="GO:0016746">
    <property type="term" value="F:acyltransferase activity"/>
    <property type="evidence" value="ECO:0007669"/>
    <property type="project" value="UniProtKB-KW"/>
</dbReference>
<dbReference type="Proteomes" id="UP001593833">
    <property type="component" value="Unassembled WGS sequence"/>
</dbReference>
<dbReference type="PANTHER" id="PTHR21432:SF20">
    <property type="entry name" value="ACETYL-COA HYDROLASE"/>
    <property type="match status" value="1"/>
</dbReference>
<dbReference type="InterPro" id="IPR046433">
    <property type="entry name" value="ActCoA_hydro"/>
</dbReference>
<sequence length="636" mass="71167">METSGREAILVELKQKYPQKFASKDRIFGHIQRGARLFIGTACGEPQHLVQSLIEYVTSHPKAFFDAEVFQVWTLGVAPYADIKFKRNFRHNTFFVGHNTREAVNTGLADYSPIFLSQIPDLFIRKQVPLDVALIQTSLPDEHGFLSLGISVDITKTAAECAPIVIAQINARMPRVLGDTFIHVDDVDFLVHHDEPLLEYTSEVPGEIAQRIGGYVSRIVQDGDTIQVGYGSIPNAVLANLRDKKHLGVHTELLSSGIVDLMRAGVVDNTLKTIDRGKSVASFSMGTPDTYKFLDDNPAIEFRPISYTNDPLTIARIGGMTAINTALQIDLTGQSTVESIGATFYSGIGGHADFMRGAVLSPGGKTILALQATAKNGEISRIVPFLDEGAGVTLGRGDIHYVVTEYGIAYLHGKNIRERAMSLIAIADPKFRPRLIREAKEKGLIYRDQAFIPGKKGEYPESLETYRTLKDGTTVLLRAVKISDEPLLKDFFYSLSDQSTYRRFISQRKDMPHELLQEFVVIDYTKEIVILVVKRDPELEEKEEIIAVGQYGINDKHHSAEVALVVRDNYQGQRVGTELLSYLTYLARQEGLLAFTAEVLVENRPMLHLFEKMGFDIQRRTEWGVYELHMRFRGTT</sequence>
<organism evidence="4 5">
    <name type="scientific">Eiseniibacteriota bacterium</name>
    <dbReference type="NCBI Taxonomy" id="2212470"/>
    <lineage>
        <taxon>Bacteria</taxon>
        <taxon>Candidatus Eiseniibacteriota</taxon>
    </lineage>
</organism>
<dbReference type="InterPro" id="IPR026888">
    <property type="entry name" value="AcetylCoA_hyd_C"/>
</dbReference>
<dbReference type="EC" id="2.3.1.-" evidence="4"/>
<dbReference type="CDD" id="cd04301">
    <property type="entry name" value="NAT_SF"/>
    <property type="match status" value="1"/>
</dbReference>
<dbReference type="InterPro" id="IPR038460">
    <property type="entry name" value="AcetylCoA_hyd_C_sf"/>
</dbReference>
<dbReference type="Pfam" id="PF02550">
    <property type="entry name" value="AcetylCoA_hydro"/>
    <property type="match status" value="1"/>
</dbReference>
<evidence type="ECO:0000313" key="4">
    <source>
        <dbReference type="EMBL" id="MFC1572022.1"/>
    </source>
</evidence>
<reference evidence="4 5" key="1">
    <citation type="submission" date="2024-09" db="EMBL/GenBank/DDBJ databases">
        <authorList>
            <person name="D'Angelo T."/>
        </authorList>
    </citation>
    <scope>NUCLEOTIDE SEQUENCE [LARGE SCALE GENOMIC DNA]</scope>
    <source>
        <strain evidence="4">SAG AM-320-E07</strain>
    </source>
</reference>
<keyword evidence="2 4" id="KW-0808">Transferase</keyword>
<dbReference type="InterPro" id="IPR037171">
    <property type="entry name" value="NagB/RpiA_transferase-like"/>
</dbReference>
<gene>
    <name evidence="4" type="ORF">ACFL6M_00325</name>
</gene>
<dbReference type="PANTHER" id="PTHR21432">
    <property type="entry name" value="ACETYL-COA HYDROLASE-RELATED"/>
    <property type="match status" value="1"/>
</dbReference>
<comment type="similarity">
    <text evidence="1">Belongs to the acetyl-CoA hydrolase/transferase family.</text>
</comment>
<dbReference type="PROSITE" id="PS51186">
    <property type="entry name" value="GNAT"/>
    <property type="match status" value="1"/>
</dbReference>
<dbReference type="InterPro" id="IPR016181">
    <property type="entry name" value="Acyl_CoA_acyltransferase"/>
</dbReference>
<dbReference type="Gene3D" id="3.40.1080.20">
    <property type="entry name" value="Acetyl-CoA hydrolase/transferase C-terminal domain"/>
    <property type="match status" value="1"/>
</dbReference>
<proteinExistence type="inferred from homology"/>
<comment type="caution">
    <text evidence="4">The sequence shown here is derived from an EMBL/GenBank/DDBJ whole genome shotgun (WGS) entry which is preliminary data.</text>
</comment>
<dbReference type="Gene3D" id="3.40.1080.10">
    <property type="entry name" value="Glutaconate Coenzyme A-transferase"/>
    <property type="match status" value="1"/>
</dbReference>
<feature type="domain" description="N-acetyltransferase" evidence="3">
    <location>
        <begin position="475"/>
        <end position="635"/>
    </location>
</feature>
<dbReference type="SUPFAM" id="SSF100950">
    <property type="entry name" value="NagB/RpiA/CoA transferase-like"/>
    <property type="match status" value="2"/>
</dbReference>
<evidence type="ECO:0000259" key="3">
    <source>
        <dbReference type="PROSITE" id="PS51186"/>
    </source>
</evidence>
<dbReference type="InterPro" id="IPR000182">
    <property type="entry name" value="GNAT_dom"/>
</dbReference>
<accession>A0ABV6YI63</accession>
<keyword evidence="5" id="KW-1185">Reference proteome</keyword>
<keyword evidence="4" id="KW-0012">Acyltransferase</keyword>
<name>A0ABV6YI63_UNCEI</name>
<dbReference type="EMBL" id="JBHPKH010000002">
    <property type="protein sequence ID" value="MFC1572022.1"/>
    <property type="molecule type" value="Genomic_DNA"/>
</dbReference>
<evidence type="ECO:0000313" key="5">
    <source>
        <dbReference type="Proteomes" id="UP001593833"/>
    </source>
</evidence>